<dbReference type="InterPro" id="IPR006689">
    <property type="entry name" value="Small_GTPase_ARF/SAR"/>
</dbReference>
<reference evidence="5 6" key="1">
    <citation type="submission" date="2014-04" db="EMBL/GenBank/DDBJ databases">
        <title>A new species of microsporidia sheds light on the evolution of extreme parasitism.</title>
        <authorList>
            <person name="Haag K.L."/>
            <person name="James T.Y."/>
            <person name="Larsson R."/>
            <person name="Schaer T.M."/>
            <person name="Refardt D."/>
            <person name="Pombert J.-F."/>
            <person name="Ebert D."/>
        </authorList>
    </citation>
    <scope>NUCLEOTIDE SEQUENCE [LARGE SCALE GENOMIC DNA]</scope>
    <source>
        <strain evidence="5 6">UGP3</strain>
        <tissue evidence="5">Spores</tissue>
    </source>
</reference>
<evidence type="ECO:0000256" key="3">
    <source>
        <dbReference type="PIRSR" id="PIRSR606689-1"/>
    </source>
</evidence>
<dbReference type="InterPro" id="IPR027417">
    <property type="entry name" value="P-loop_NTPase"/>
</dbReference>
<dbReference type="AlphaFoldDB" id="A0A098VUS6"/>
<keyword evidence="2 3" id="KW-0342">GTP-binding</keyword>
<evidence type="ECO:0000256" key="2">
    <source>
        <dbReference type="ARBA" id="ARBA00023134"/>
    </source>
</evidence>
<feature type="binding site" evidence="4">
    <location>
        <position position="38"/>
    </location>
    <ligand>
        <name>Mg(2+)</name>
        <dbReference type="ChEBI" id="CHEBI:18420"/>
    </ligand>
</feature>
<organism evidence="5 6">
    <name type="scientific">Mitosporidium daphniae</name>
    <dbReference type="NCBI Taxonomy" id="1485682"/>
    <lineage>
        <taxon>Eukaryota</taxon>
        <taxon>Fungi</taxon>
        <taxon>Fungi incertae sedis</taxon>
        <taxon>Microsporidia</taxon>
        <taxon>Mitosporidium</taxon>
    </lineage>
</organism>
<dbReference type="Pfam" id="PF00025">
    <property type="entry name" value="Arf"/>
    <property type="match status" value="1"/>
</dbReference>
<name>A0A098VUS6_9MICR</name>
<accession>A0A098VUS6</accession>
<proteinExistence type="predicted"/>
<keyword evidence="6" id="KW-1185">Reference proteome</keyword>
<dbReference type="OrthoDB" id="2011769at2759"/>
<feature type="binding site" evidence="4">
    <location>
        <position position="55"/>
    </location>
    <ligand>
        <name>Mg(2+)</name>
        <dbReference type="ChEBI" id="CHEBI:18420"/>
    </ligand>
</feature>
<dbReference type="Gene3D" id="3.40.50.300">
    <property type="entry name" value="P-loop containing nucleotide triphosphate hydrolases"/>
    <property type="match status" value="1"/>
</dbReference>
<keyword evidence="4" id="KW-0479">Metal-binding</keyword>
<dbReference type="VEuPathDB" id="MicrosporidiaDB:DI09_35p140"/>
<evidence type="ECO:0000256" key="1">
    <source>
        <dbReference type="ARBA" id="ARBA00022741"/>
    </source>
</evidence>
<comment type="caution">
    <text evidence="5">The sequence shown here is derived from an EMBL/GenBank/DDBJ whole genome shotgun (WGS) entry which is preliminary data.</text>
</comment>
<gene>
    <name evidence="5" type="ORF">DI09_35p140</name>
</gene>
<dbReference type="EMBL" id="JMKJ01000288">
    <property type="protein sequence ID" value="KGG51426.1"/>
    <property type="molecule type" value="Genomic_DNA"/>
</dbReference>
<dbReference type="GO" id="GO:0046872">
    <property type="term" value="F:metal ion binding"/>
    <property type="evidence" value="ECO:0007669"/>
    <property type="project" value="UniProtKB-KW"/>
</dbReference>
<keyword evidence="4" id="KW-0460">Magnesium</keyword>
<evidence type="ECO:0000313" key="5">
    <source>
        <dbReference type="EMBL" id="KGG51426.1"/>
    </source>
</evidence>
<sequence length="69" mass="7834">MAFLTLVRKIKLKEREMRLLLLYASILTSRGLDASGKSTILNSLIHEDPLDVSPTLGFQIRTVPFFDDQ</sequence>
<dbReference type="GO" id="GO:0005525">
    <property type="term" value="F:GTP binding"/>
    <property type="evidence" value="ECO:0007669"/>
    <property type="project" value="UniProtKB-KW"/>
</dbReference>
<dbReference type="SUPFAM" id="SSF52540">
    <property type="entry name" value="P-loop containing nucleoside triphosphate hydrolases"/>
    <property type="match status" value="1"/>
</dbReference>
<protein>
    <submittedName>
        <fullName evidence="5">Uncharacterized protein</fullName>
    </submittedName>
</protein>
<dbReference type="GeneID" id="25259676"/>
<evidence type="ECO:0000256" key="4">
    <source>
        <dbReference type="PIRSR" id="PIRSR606689-2"/>
    </source>
</evidence>
<dbReference type="GO" id="GO:0003924">
    <property type="term" value="F:GTPase activity"/>
    <property type="evidence" value="ECO:0007669"/>
    <property type="project" value="InterPro"/>
</dbReference>
<evidence type="ECO:0000313" key="6">
    <source>
        <dbReference type="Proteomes" id="UP000029725"/>
    </source>
</evidence>
<dbReference type="RefSeq" id="XP_013237853.1">
    <property type="nucleotide sequence ID" value="XM_013382399.1"/>
</dbReference>
<keyword evidence="1 3" id="KW-0547">Nucleotide-binding</keyword>
<dbReference type="HOGENOM" id="CLU_2776478_0_0_1"/>
<feature type="binding site" evidence="3">
    <location>
        <begin position="31"/>
        <end position="38"/>
    </location>
    <ligand>
        <name>GTP</name>
        <dbReference type="ChEBI" id="CHEBI:37565"/>
    </ligand>
</feature>
<dbReference type="Proteomes" id="UP000029725">
    <property type="component" value="Unassembled WGS sequence"/>
</dbReference>